<dbReference type="RefSeq" id="WP_135552670.1">
    <property type="nucleotide sequence ID" value="NZ_SPQQ01000022.1"/>
</dbReference>
<sequence length="66" mass="7238">MDSGQLVLLSSSIGVGLQLLSTTFQTYTTFRKNNVEILLKKLLDSNANLSDIGGNEELQRYFSSAP</sequence>
<protein>
    <submittedName>
        <fullName evidence="1">Uncharacterized protein</fullName>
    </submittedName>
</protein>
<comment type="caution">
    <text evidence="1">The sequence shown here is derived from an EMBL/GenBank/DDBJ whole genome shotgun (WGS) entry which is preliminary data.</text>
</comment>
<keyword evidence="2" id="KW-1185">Reference proteome</keyword>
<proteinExistence type="predicted"/>
<accession>A0A4Z0QVX9</accession>
<evidence type="ECO:0000313" key="2">
    <source>
        <dbReference type="Proteomes" id="UP000298460"/>
    </source>
</evidence>
<dbReference type="AlphaFoldDB" id="A0A4Z0QVX9"/>
<evidence type="ECO:0000313" key="1">
    <source>
        <dbReference type="EMBL" id="TGE34991.1"/>
    </source>
</evidence>
<gene>
    <name evidence="1" type="ORF">E4K67_27550</name>
</gene>
<name>A0A4Z0QVX9_9FIRM</name>
<dbReference type="EMBL" id="SPQQ01000022">
    <property type="protein sequence ID" value="TGE34991.1"/>
    <property type="molecule type" value="Genomic_DNA"/>
</dbReference>
<reference evidence="1 2" key="1">
    <citation type="submission" date="2019-03" db="EMBL/GenBank/DDBJ databases">
        <title>Draft Genome Sequence of Desulfosporosinus fructosivorans Strain 63.6F, Isolated from Marine Sediment in the Baltic Sea.</title>
        <authorList>
            <person name="Hausmann B."/>
            <person name="Vandieken V."/>
            <person name="Pjevac P."/>
            <person name="Schreck K."/>
            <person name="Herbold C.W."/>
            <person name="Loy A."/>
        </authorList>
    </citation>
    <scope>NUCLEOTIDE SEQUENCE [LARGE SCALE GENOMIC DNA]</scope>
    <source>
        <strain evidence="1 2">63.6F</strain>
    </source>
</reference>
<dbReference type="Proteomes" id="UP000298460">
    <property type="component" value="Unassembled WGS sequence"/>
</dbReference>
<organism evidence="1 2">
    <name type="scientific">Desulfosporosinus fructosivorans</name>
    <dbReference type="NCBI Taxonomy" id="2018669"/>
    <lineage>
        <taxon>Bacteria</taxon>
        <taxon>Bacillati</taxon>
        <taxon>Bacillota</taxon>
        <taxon>Clostridia</taxon>
        <taxon>Eubacteriales</taxon>
        <taxon>Desulfitobacteriaceae</taxon>
        <taxon>Desulfosporosinus</taxon>
    </lineage>
</organism>